<feature type="transmembrane region" description="Helical" evidence="1">
    <location>
        <begin position="41"/>
        <end position="62"/>
    </location>
</feature>
<feature type="transmembrane region" description="Helical" evidence="1">
    <location>
        <begin position="12"/>
        <end position="29"/>
    </location>
</feature>
<organism evidence="2 3">
    <name type="scientific">Paraconexibacter algicola</name>
    <dbReference type="NCBI Taxonomy" id="2133960"/>
    <lineage>
        <taxon>Bacteria</taxon>
        <taxon>Bacillati</taxon>
        <taxon>Actinomycetota</taxon>
        <taxon>Thermoleophilia</taxon>
        <taxon>Solirubrobacterales</taxon>
        <taxon>Paraconexibacteraceae</taxon>
        <taxon>Paraconexibacter</taxon>
    </lineage>
</organism>
<gene>
    <name evidence="2" type="ORF">C7Y72_15855</name>
</gene>
<keyword evidence="1" id="KW-1133">Transmembrane helix</keyword>
<proteinExistence type="predicted"/>
<dbReference type="EMBL" id="PYYB01000002">
    <property type="protein sequence ID" value="PTL56672.1"/>
    <property type="molecule type" value="Genomic_DNA"/>
</dbReference>
<protein>
    <submittedName>
        <fullName evidence="2">Amine oxidase</fullName>
    </submittedName>
</protein>
<keyword evidence="1" id="KW-0812">Transmembrane</keyword>
<sequence>MRELLEETRVAMPGVQVLFAFLLAVPFQQRFTDLSELERDAYVVALLSAAAATALFVTPSAFHRLRFRRRDKAFLVALGNRMVIAGLAMLLVAMNSAVFVVTSFILDGRTPAVLAGTTTGVFVLLWFVLGLARGRAAGDD</sequence>
<evidence type="ECO:0000313" key="2">
    <source>
        <dbReference type="EMBL" id="PTL56672.1"/>
    </source>
</evidence>
<dbReference type="Pfam" id="PF19853">
    <property type="entry name" value="DUF6328"/>
    <property type="match status" value="1"/>
</dbReference>
<evidence type="ECO:0000256" key="1">
    <source>
        <dbReference type="SAM" id="Phobius"/>
    </source>
</evidence>
<feature type="transmembrane region" description="Helical" evidence="1">
    <location>
        <begin position="83"/>
        <end position="106"/>
    </location>
</feature>
<evidence type="ECO:0000313" key="3">
    <source>
        <dbReference type="Proteomes" id="UP000240739"/>
    </source>
</evidence>
<feature type="transmembrane region" description="Helical" evidence="1">
    <location>
        <begin position="112"/>
        <end position="132"/>
    </location>
</feature>
<dbReference type="OrthoDB" id="3625784at2"/>
<dbReference type="Proteomes" id="UP000240739">
    <property type="component" value="Unassembled WGS sequence"/>
</dbReference>
<dbReference type="AlphaFoldDB" id="A0A2T4UG19"/>
<dbReference type="InterPro" id="IPR046291">
    <property type="entry name" value="DUF6328"/>
</dbReference>
<reference evidence="2 3" key="1">
    <citation type="submission" date="2018-03" db="EMBL/GenBank/DDBJ databases">
        <title>Aquarubrobacter algicola gen. nov., sp. nov., a novel actinobacterium isolated from shallow eutrophic lake during the end of cyanobacterial harmful algal blooms.</title>
        <authorList>
            <person name="Chun S.J."/>
        </authorList>
    </citation>
    <scope>NUCLEOTIDE SEQUENCE [LARGE SCALE GENOMIC DNA]</scope>
    <source>
        <strain evidence="2 3">Seoho-28</strain>
    </source>
</reference>
<name>A0A2T4UG19_9ACTN</name>
<keyword evidence="3" id="KW-1185">Reference proteome</keyword>
<accession>A0A2T4UG19</accession>
<comment type="caution">
    <text evidence="2">The sequence shown here is derived from an EMBL/GenBank/DDBJ whole genome shotgun (WGS) entry which is preliminary data.</text>
</comment>
<keyword evidence="1" id="KW-0472">Membrane</keyword>